<gene>
    <name evidence="3" type="ORF">PENTCL1PPCAC_26818</name>
</gene>
<proteinExistence type="predicted"/>
<comment type="caution">
    <text evidence="3">The sequence shown here is derived from an EMBL/GenBank/DDBJ whole genome shotgun (WGS) entry which is preliminary data.</text>
</comment>
<feature type="region of interest" description="Disordered" evidence="1">
    <location>
        <begin position="80"/>
        <end position="135"/>
    </location>
</feature>
<evidence type="ECO:0000256" key="1">
    <source>
        <dbReference type="SAM" id="MobiDB-lite"/>
    </source>
</evidence>
<protein>
    <submittedName>
        <fullName evidence="3">Uncharacterized protein</fullName>
    </submittedName>
</protein>
<feature type="compositionally biased region" description="Basic and acidic residues" evidence="1">
    <location>
        <begin position="80"/>
        <end position="109"/>
    </location>
</feature>
<feature type="non-terminal residue" evidence="3">
    <location>
        <position position="1"/>
    </location>
</feature>
<dbReference type="AlphaFoldDB" id="A0AAV5UF86"/>
<dbReference type="EMBL" id="BTSX01000006">
    <property type="protein sequence ID" value="GMT04644.1"/>
    <property type="molecule type" value="Genomic_DNA"/>
</dbReference>
<dbReference type="Proteomes" id="UP001432027">
    <property type="component" value="Unassembled WGS sequence"/>
</dbReference>
<keyword evidence="2" id="KW-0812">Transmembrane</keyword>
<organism evidence="3 4">
    <name type="scientific">Pristionchus entomophagus</name>
    <dbReference type="NCBI Taxonomy" id="358040"/>
    <lineage>
        <taxon>Eukaryota</taxon>
        <taxon>Metazoa</taxon>
        <taxon>Ecdysozoa</taxon>
        <taxon>Nematoda</taxon>
        <taxon>Chromadorea</taxon>
        <taxon>Rhabditida</taxon>
        <taxon>Rhabditina</taxon>
        <taxon>Diplogasteromorpha</taxon>
        <taxon>Diplogasteroidea</taxon>
        <taxon>Neodiplogasteridae</taxon>
        <taxon>Pristionchus</taxon>
    </lineage>
</organism>
<evidence type="ECO:0000256" key="2">
    <source>
        <dbReference type="SAM" id="Phobius"/>
    </source>
</evidence>
<evidence type="ECO:0000313" key="3">
    <source>
        <dbReference type="EMBL" id="GMT04644.1"/>
    </source>
</evidence>
<sequence length="135" mass="15326">LLLLFILIQVVHGQVHVLKAEDIYKLYDSNLTTSWGSYVWTSVAVVFVLILFGTIFFFNRFMQHELTEYAVVQPVANMNEAKDTMKTSKRETKKEENKDTTNKEKEKEAIPTSTSAPDSTMTAAPPPKNPILFTP</sequence>
<keyword evidence="2" id="KW-1133">Transmembrane helix</keyword>
<feature type="compositionally biased region" description="Polar residues" evidence="1">
    <location>
        <begin position="111"/>
        <end position="122"/>
    </location>
</feature>
<evidence type="ECO:0000313" key="4">
    <source>
        <dbReference type="Proteomes" id="UP001432027"/>
    </source>
</evidence>
<reference evidence="3" key="1">
    <citation type="submission" date="2023-10" db="EMBL/GenBank/DDBJ databases">
        <title>Genome assembly of Pristionchus species.</title>
        <authorList>
            <person name="Yoshida K."/>
            <person name="Sommer R.J."/>
        </authorList>
    </citation>
    <scope>NUCLEOTIDE SEQUENCE</scope>
    <source>
        <strain evidence="3">RS0144</strain>
    </source>
</reference>
<feature type="transmembrane region" description="Helical" evidence="2">
    <location>
        <begin position="37"/>
        <end position="58"/>
    </location>
</feature>
<keyword evidence="4" id="KW-1185">Reference proteome</keyword>
<accession>A0AAV5UF86</accession>
<keyword evidence="2" id="KW-0472">Membrane</keyword>
<name>A0AAV5UF86_9BILA</name>